<organism evidence="1 2">
    <name type="scientific">Parabacteroides hominis</name>
    <dbReference type="NCBI Taxonomy" id="2763057"/>
    <lineage>
        <taxon>Bacteria</taxon>
        <taxon>Pseudomonadati</taxon>
        <taxon>Bacteroidota</taxon>
        <taxon>Bacteroidia</taxon>
        <taxon>Bacteroidales</taxon>
        <taxon>Tannerellaceae</taxon>
        <taxon>Parabacteroides</taxon>
    </lineage>
</organism>
<dbReference type="RefSeq" id="WP_186930307.1">
    <property type="nucleotide sequence ID" value="NZ_JACOOJ010000022.1"/>
</dbReference>
<dbReference type="EMBL" id="JACOOJ010000022">
    <property type="protein sequence ID" value="MBC5633598.1"/>
    <property type="molecule type" value="Genomic_DNA"/>
</dbReference>
<protein>
    <submittedName>
        <fullName evidence="1">DUF2971 domain-containing protein</fullName>
    </submittedName>
</protein>
<name>A0ABR7DQ79_9BACT</name>
<gene>
    <name evidence="1" type="ORF">H8S65_12585</name>
</gene>
<comment type="caution">
    <text evidence="1">The sequence shown here is derived from an EMBL/GenBank/DDBJ whole genome shotgun (WGS) entry which is preliminary data.</text>
</comment>
<evidence type="ECO:0000313" key="1">
    <source>
        <dbReference type="EMBL" id="MBC5633598.1"/>
    </source>
</evidence>
<evidence type="ECO:0000313" key="2">
    <source>
        <dbReference type="Proteomes" id="UP000651475"/>
    </source>
</evidence>
<proteinExistence type="predicted"/>
<keyword evidence="2" id="KW-1185">Reference proteome</keyword>
<sequence length="271" mass="31946">MEEYPEYLYHYTSIETLALILKYKTFRLRRLDLADDPEESLTSDYGNLGRFCLISCWTSMSEESLPMWQMYSKDMKGVRIKLPTFIFPKYWMGENIHQNSSKDGYKEVLLGNSFYSYINPEDFFKKGCSVIAMQENILTKIQYTEEKDLLYPSVFKQVGNGIVLETGKIGIYKHKYWEFQQELRYMIFASPWNKNDILHATPESHIALFNRFKTSNLPFEYVDLKVDERKFEDMTIRLGPKVTEAEKVIVQSLVKEFNPSAKIEDSVLKVR</sequence>
<reference evidence="1 2" key="1">
    <citation type="submission" date="2020-08" db="EMBL/GenBank/DDBJ databases">
        <title>Genome public.</title>
        <authorList>
            <person name="Liu C."/>
            <person name="Sun Q."/>
        </authorList>
    </citation>
    <scope>NUCLEOTIDE SEQUENCE [LARGE SCALE GENOMIC DNA]</scope>
    <source>
        <strain evidence="1 2">NSJ-79</strain>
    </source>
</reference>
<accession>A0ABR7DQ79</accession>
<dbReference type="Proteomes" id="UP000651475">
    <property type="component" value="Unassembled WGS sequence"/>
</dbReference>